<evidence type="ECO:0000256" key="5">
    <source>
        <dbReference type="PROSITE-ProRule" id="PRU00283"/>
    </source>
</evidence>
<feature type="region of interest" description="Disordered" evidence="7">
    <location>
        <begin position="206"/>
        <end position="250"/>
    </location>
</feature>
<keyword evidence="3" id="KW-0067">ATP-binding</keyword>
<feature type="compositionally biased region" description="Polar residues" evidence="7">
    <location>
        <begin position="1169"/>
        <end position="1181"/>
    </location>
</feature>
<dbReference type="PROSITE" id="PS50067">
    <property type="entry name" value="KINESIN_MOTOR_2"/>
    <property type="match status" value="1"/>
</dbReference>
<feature type="region of interest" description="Disordered" evidence="7">
    <location>
        <begin position="975"/>
        <end position="1008"/>
    </location>
</feature>
<keyword evidence="4" id="KW-0206">Cytoskeleton</keyword>
<evidence type="ECO:0000313" key="10">
    <source>
        <dbReference type="Proteomes" id="UP000055024"/>
    </source>
</evidence>
<dbReference type="GO" id="GO:0007018">
    <property type="term" value="P:microtubule-based movement"/>
    <property type="evidence" value="ECO:0007669"/>
    <property type="project" value="InterPro"/>
</dbReference>
<feature type="region of interest" description="Disordered" evidence="7">
    <location>
        <begin position="746"/>
        <end position="766"/>
    </location>
</feature>
<dbReference type="PANTHER" id="PTHR21608:SF7">
    <property type="entry name" value="KINESIN-LIKE PROTEIN CG14535"/>
    <property type="match status" value="1"/>
</dbReference>
<keyword evidence="2" id="KW-0547">Nucleotide-binding</keyword>
<feature type="compositionally biased region" description="Low complexity" evidence="7">
    <location>
        <begin position="755"/>
        <end position="765"/>
    </location>
</feature>
<sequence>MDNLSMQNSSCSTKYDTAEVAMFFPAQRGGEGIIPLPLTGWQILSIMASRINRPSNGPLQVQPSLLIPNPLLWSSTSRTTMPWPNIAYSAHHSWSFRPDCRNYVGNCCKALPVKEAPLPPPPQHSLAPTLMTNLADLIVTALNNKPVSKATHYVNNSNIVSEDEFVVFRAPWPASFDFVNPATRLPFALHESLAIFSPSKLPCPSSSSSSSLPLTSRNKQSSHGRHGRSTSKRATDGSSQKTAFGSNRNSRFNFGRLLRNSPPPVPPALLRLLGAAAVRKDSSNKLKVTLRVLPSANSNASNSPGSNYITVDGRQKQVAVAELYSGARRPVGANKAGALKKVFGFDSVFSGDDSLSEICSNVLFEVIQTVIAGEDSCILSFGHTGEGCCNNTFIGEDHDVHQVGVIPSAISWLYRLIGEQKQRTGARFSVRVSAVEISGPNEEVRDLLANKGAIVLDSASTTAHLQNASELRAPSLEKAGHYLDTALSLRKFSTDEERRNSHLIYTLHVYQYRVNQDGKGGVSGGRSRLHLIDLGPGEKCTKPNRSSLTLPAIGNVLLTLMQGQKHLPSKDSNLTKILKETIGSSQCKFVSILACVSPDSCRYMETMNTIQIISRLYRLKRTKKTPFGVGLNSSSGGDSSCEERQRRMIRRSISDPDCTTSSSEQSCDTVIFLGTPGVPFVAEPSAASNVHSHSSSTRILKPSSNSTSTAPQRPAHFLNNLICAGPASAMTKVSGKHSIEQEEWIDGPKAKPKPQKQLQQQPQQQHAEKLLLDSRSVVEQSKRERVREWIIRQETERLVNISSGGGGGGGSGAQPSITADDGSLSRSHVEEWNVQLARSSLYGSPEARYLEDIVEVEEDSLSEQYSSNAHPPADHCQKTKTLLHGITESISAAFSDSAGRLRILSTDDVDTRCSDSISICTASALADPVDEDVPSLSSDEDLELAMQASLSLSSVRSLDILQKLKAERAQQALLLNTPTQQPKPAAGVGSSFSIGQQQQQQQRLDPEGKERFACFEESVSTTTMEKSRMPAPVPVSQSGLLDEVEKRPSVVQLYDGGCCRLTGGDRMPPPTSGSYRQAIDLFEPVVCSGKGSKSQQLKFSQSISTRLKNCNSNASGGESKLPKLNLAAVGKVIKEKKSDPANAFHQVRVKSPLHLLLANARVPKFTPRGSHSPSQRTSSGYESGGHDSTVGLIVSPCPKQLTQPCRAGVARSMSSGRGSDNSLTPSSDSFIRPPRGTLHRTAGGKLSLGSNVNAKLAPRTQPRQRLIINTTATVANTPTIQVPCTTATISATNPCNATTSAATTTTTTTTTNTATTTTTTTNTNTNNNNTTCANNAVKNKSGSVVQQVTTATNITVSSLSHGNKVSKVQNTNLEKQSPQSSSDADTASAASDVDSGASASERSPKKRWFMNVIGRGFKSAPQSPGSPSNKGIFGLPSSLLRPKYFLSSRSSSLTREEMEKSKTKIDQLKAKQEALKVELRKAKERLGVPESKWCYDLHVLDCMESHSMGMMEAFVQETKILEKRVNACKSHVQLITVFDAAPSRAARIFFSFAFQITLSDQKRKKNDTSEEIDMLYCGR</sequence>
<dbReference type="GO" id="GO:0005856">
    <property type="term" value="C:cytoskeleton"/>
    <property type="evidence" value="ECO:0007669"/>
    <property type="project" value="UniProtKB-SubCell"/>
</dbReference>
<feature type="compositionally biased region" description="Basic residues" evidence="7">
    <location>
        <begin position="220"/>
        <end position="231"/>
    </location>
</feature>
<keyword evidence="6" id="KW-0175">Coiled coil</keyword>
<dbReference type="PRINTS" id="PR00380">
    <property type="entry name" value="KINESINHEAVY"/>
</dbReference>
<dbReference type="InterPro" id="IPR027417">
    <property type="entry name" value="P-loop_NTPase"/>
</dbReference>
<dbReference type="InterPro" id="IPR027640">
    <property type="entry name" value="Kinesin-like_fam"/>
</dbReference>
<proteinExistence type="inferred from homology"/>
<comment type="caution">
    <text evidence="5">Lacks conserved residue(s) required for the propagation of feature annotation.</text>
</comment>
<feature type="compositionally biased region" description="Polar residues" evidence="7">
    <location>
        <begin position="236"/>
        <end position="250"/>
    </location>
</feature>
<protein>
    <submittedName>
        <fullName evidence="9">Kinesin-like protein KIF26A</fullName>
    </submittedName>
</protein>
<comment type="subcellular location">
    <subcellularLocation>
        <location evidence="1">Cytoplasm</location>
        <location evidence="1">Cytoskeleton</location>
    </subcellularLocation>
</comment>
<dbReference type="GO" id="GO:0008017">
    <property type="term" value="F:microtubule binding"/>
    <property type="evidence" value="ECO:0007669"/>
    <property type="project" value="InterPro"/>
</dbReference>
<dbReference type="InterPro" id="IPR001752">
    <property type="entry name" value="Kinesin_motor_dom"/>
</dbReference>
<organism evidence="9 10">
    <name type="scientific">Trichinella zimbabwensis</name>
    <dbReference type="NCBI Taxonomy" id="268475"/>
    <lineage>
        <taxon>Eukaryota</taxon>
        <taxon>Metazoa</taxon>
        <taxon>Ecdysozoa</taxon>
        <taxon>Nematoda</taxon>
        <taxon>Enoplea</taxon>
        <taxon>Dorylaimia</taxon>
        <taxon>Trichinellida</taxon>
        <taxon>Trichinellidae</taxon>
        <taxon>Trichinella</taxon>
    </lineage>
</organism>
<feature type="compositionally biased region" description="Low complexity" evidence="7">
    <location>
        <begin position="206"/>
        <end position="216"/>
    </location>
</feature>
<evidence type="ECO:0000313" key="9">
    <source>
        <dbReference type="EMBL" id="KRZ14615.1"/>
    </source>
</evidence>
<feature type="compositionally biased region" description="Polar residues" evidence="7">
    <location>
        <begin position="702"/>
        <end position="711"/>
    </location>
</feature>
<dbReference type="SMART" id="SM00129">
    <property type="entry name" value="KISc"/>
    <property type="match status" value="1"/>
</dbReference>
<evidence type="ECO:0000256" key="6">
    <source>
        <dbReference type="SAM" id="Coils"/>
    </source>
</evidence>
<feature type="region of interest" description="Disordered" evidence="7">
    <location>
        <begin position="1206"/>
        <end position="1246"/>
    </location>
</feature>
<keyword evidence="10" id="KW-1185">Reference proteome</keyword>
<dbReference type="GO" id="GO:0003777">
    <property type="term" value="F:microtubule motor activity"/>
    <property type="evidence" value="ECO:0007669"/>
    <property type="project" value="InterPro"/>
</dbReference>
<dbReference type="EMBL" id="JYDP01000023">
    <property type="protein sequence ID" value="KRZ14615.1"/>
    <property type="molecule type" value="Genomic_DNA"/>
</dbReference>
<evidence type="ECO:0000256" key="3">
    <source>
        <dbReference type="ARBA" id="ARBA00022840"/>
    </source>
</evidence>
<feature type="compositionally biased region" description="Polar residues" evidence="7">
    <location>
        <begin position="1212"/>
        <end position="1229"/>
    </location>
</feature>
<evidence type="ECO:0000259" key="8">
    <source>
        <dbReference type="PROSITE" id="PS50067"/>
    </source>
</evidence>
<dbReference type="InterPro" id="IPR036961">
    <property type="entry name" value="Kinesin_motor_dom_sf"/>
</dbReference>
<dbReference type="GO" id="GO:0005524">
    <property type="term" value="F:ATP binding"/>
    <property type="evidence" value="ECO:0007669"/>
    <property type="project" value="UniProtKB-KW"/>
</dbReference>
<evidence type="ECO:0000256" key="2">
    <source>
        <dbReference type="ARBA" id="ARBA00022741"/>
    </source>
</evidence>
<evidence type="ECO:0000256" key="7">
    <source>
        <dbReference type="SAM" id="MobiDB-lite"/>
    </source>
</evidence>
<reference evidence="9 10" key="1">
    <citation type="submission" date="2015-01" db="EMBL/GenBank/DDBJ databases">
        <title>Evolution of Trichinella species and genotypes.</title>
        <authorList>
            <person name="Korhonen P.K."/>
            <person name="Edoardo P."/>
            <person name="Giuseppe L.R."/>
            <person name="Gasser R.B."/>
        </authorList>
    </citation>
    <scope>NUCLEOTIDE SEQUENCE [LARGE SCALE GENOMIC DNA]</scope>
    <source>
        <strain evidence="9">ISS1029</strain>
    </source>
</reference>
<dbReference type="PANTHER" id="PTHR21608">
    <property type="entry name" value="KINESIN-LIKE PROTEIN CG14535"/>
    <property type="match status" value="1"/>
</dbReference>
<evidence type="ECO:0000256" key="1">
    <source>
        <dbReference type="ARBA" id="ARBA00004245"/>
    </source>
</evidence>
<evidence type="ECO:0000256" key="4">
    <source>
        <dbReference type="ARBA" id="ARBA00023212"/>
    </source>
</evidence>
<dbReference type="OrthoDB" id="8862460at2759"/>
<dbReference type="SUPFAM" id="SSF52540">
    <property type="entry name" value="P-loop containing nucleoside triphosphate hydrolases"/>
    <property type="match status" value="1"/>
</dbReference>
<dbReference type="Pfam" id="PF00225">
    <property type="entry name" value="Kinesin"/>
    <property type="match status" value="1"/>
</dbReference>
<feature type="coiled-coil region" evidence="6">
    <location>
        <begin position="1451"/>
        <end position="1485"/>
    </location>
</feature>
<gene>
    <name evidence="9" type="primary">Kif26a</name>
    <name evidence="9" type="ORF">T11_5157</name>
</gene>
<feature type="domain" description="Kinesin motor" evidence="8">
    <location>
        <begin position="285"/>
        <end position="619"/>
    </location>
</feature>
<comment type="similarity">
    <text evidence="5">Belongs to the TRAFAC class myosin-kinesin ATPase superfamily. Kinesin family.</text>
</comment>
<feature type="region of interest" description="Disordered" evidence="7">
    <location>
        <begin position="692"/>
        <end position="713"/>
    </location>
</feature>
<comment type="caution">
    <text evidence="9">The sequence shown here is derived from an EMBL/GenBank/DDBJ whole genome shotgun (WGS) entry which is preliminary data.</text>
</comment>
<feature type="compositionally biased region" description="Gly residues" evidence="7">
    <location>
        <begin position="803"/>
        <end position="812"/>
    </location>
</feature>
<feature type="region of interest" description="Disordered" evidence="7">
    <location>
        <begin position="800"/>
        <end position="822"/>
    </location>
</feature>
<feature type="compositionally biased region" description="Polar residues" evidence="7">
    <location>
        <begin position="1363"/>
        <end position="1379"/>
    </location>
</feature>
<feature type="region of interest" description="Disordered" evidence="7">
    <location>
        <begin position="1162"/>
        <end position="1189"/>
    </location>
</feature>
<feature type="compositionally biased region" description="Low complexity" evidence="7">
    <location>
        <begin position="1380"/>
        <end position="1400"/>
    </location>
</feature>
<keyword evidence="4" id="KW-0963">Cytoplasm</keyword>
<dbReference type="Gene3D" id="3.40.850.10">
    <property type="entry name" value="Kinesin motor domain"/>
    <property type="match status" value="1"/>
</dbReference>
<accession>A0A0V1HWS9</accession>
<dbReference type="STRING" id="268475.A0A0V1HWS9"/>
<dbReference type="Proteomes" id="UP000055024">
    <property type="component" value="Unassembled WGS sequence"/>
</dbReference>
<feature type="region of interest" description="Disordered" evidence="7">
    <location>
        <begin position="1363"/>
        <end position="1404"/>
    </location>
</feature>
<name>A0A0V1HWS9_9BILA</name>